<protein>
    <submittedName>
        <fullName evidence="1">Uncharacterized protein</fullName>
    </submittedName>
</protein>
<proteinExistence type="predicted"/>
<organism evidence="1 2">
    <name type="scientific">Leptospira santarosai str. ZUN179</name>
    <dbReference type="NCBI Taxonomy" id="1049985"/>
    <lineage>
        <taxon>Bacteria</taxon>
        <taxon>Pseudomonadati</taxon>
        <taxon>Spirochaetota</taxon>
        <taxon>Spirochaetia</taxon>
        <taxon>Leptospirales</taxon>
        <taxon>Leptospiraceae</taxon>
        <taxon>Leptospira</taxon>
    </lineage>
</organism>
<gene>
    <name evidence="1" type="ORF">LEP1GSC187_0689</name>
</gene>
<dbReference type="Proteomes" id="UP000012160">
    <property type="component" value="Unassembled WGS sequence"/>
</dbReference>
<evidence type="ECO:0000313" key="2">
    <source>
        <dbReference type="Proteomes" id="UP000012160"/>
    </source>
</evidence>
<name>M6UYL1_9LEPT</name>
<comment type="caution">
    <text evidence="1">The sequence shown here is derived from an EMBL/GenBank/DDBJ whole genome shotgun (WGS) entry which is preliminary data.</text>
</comment>
<reference evidence="1 2" key="1">
    <citation type="submission" date="2013-01" db="EMBL/GenBank/DDBJ databases">
        <authorList>
            <person name="Harkins D.M."/>
            <person name="Durkin A.S."/>
            <person name="Brinkac L.M."/>
            <person name="Haft D.H."/>
            <person name="Selengut J.D."/>
            <person name="Sanka R."/>
            <person name="DePew J."/>
            <person name="Purushe J."/>
            <person name="Matthias M.A."/>
            <person name="Vinetz J.M."/>
            <person name="Sutton G.G."/>
            <person name="Nierman W.C."/>
            <person name="Fouts D.E."/>
        </authorList>
    </citation>
    <scope>NUCLEOTIDE SEQUENCE [LARGE SCALE GENOMIC DNA]</scope>
    <source>
        <strain evidence="1 2">ZUN179</strain>
    </source>
</reference>
<sequence>MEFPRFVFIESVNERPPNSLQSLSRILFGLKRFGVKLIVIVDRFPREFISINGGLYEIF</sequence>
<dbReference type="AlphaFoldDB" id="M6UYL1"/>
<evidence type="ECO:0000313" key="1">
    <source>
        <dbReference type="EMBL" id="EMO46074.1"/>
    </source>
</evidence>
<dbReference type="EMBL" id="AHOQ02000022">
    <property type="protein sequence ID" value="EMO46074.1"/>
    <property type="molecule type" value="Genomic_DNA"/>
</dbReference>
<accession>M6UYL1</accession>